<dbReference type="Gene3D" id="3.30.300.30">
    <property type="match status" value="1"/>
</dbReference>
<sequence>METRMTETGGSMDQRPADDCYALDILTALSSAPERVAVHWRGRAVQAGELAGRVADSVRNLRKLGIGPGTTVAVLVAPNSPDMLTVRYATHLLGGAVTYVRGTNPASTARELAPDEQLRILLDSSTQVLVADAENIGRARELSARAPGRFVVAEADAEPAAGVTAAAGVIPDLGELPPRDPRRLALISYTSGSTGKPKGICLSAGVVEARVRGLPADPDARLLAATPLSFVAGQIADAVLHAGGTVVLHEDFDAVQVVRAIAEHSITLTFMATPQLYQALEAVQAERTDLTSLRALIYTGVAASPAKLEEATRVFGPTLVQLYGSSESAGATILLPGDHDDPRLRSTAGRPFPGIGLKICDEVSGAELPVGEPGEVWLRSANLMDGYLNDPALTARALRDGWYLTGDIGRLDEQGYLSLVDRVADTVKTDGVKVHPAVVEREIANLPGVANVAVYGVRDLENLEHVHAAVVVKPGAQLSPGDIRARISEVLSPVHAPEEIHFLDELPLGFSGKADKHLLRRLYPIG</sequence>
<feature type="domain" description="AMP-dependent synthetase/ligase" evidence="1">
    <location>
        <begin position="31"/>
        <end position="388"/>
    </location>
</feature>
<dbReference type="Pfam" id="PF00501">
    <property type="entry name" value="AMP-binding"/>
    <property type="match status" value="1"/>
</dbReference>
<dbReference type="Gene3D" id="3.40.50.12780">
    <property type="entry name" value="N-terminal domain of ligase-like"/>
    <property type="match status" value="1"/>
</dbReference>
<dbReference type="InterPro" id="IPR025110">
    <property type="entry name" value="AMP-bd_C"/>
</dbReference>
<dbReference type="PANTHER" id="PTHR43767:SF7">
    <property type="entry name" value="MEDIUM_LONG-CHAIN-FATTY-ACID--COA LIGASE FADD8"/>
    <property type="match status" value="1"/>
</dbReference>
<evidence type="ECO:0000313" key="3">
    <source>
        <dbReference type="EMBL" id="BBA21082.1"/>
    </source>
</evidence>
<dbReference type="SUPFAM" id="SSF56801">
    <property type="entry name" value="Acetyl-CoA synthetase-like"/>
    <property type="match status" value="1"/>
</dbReference>
<feature type="domain" description="AMP-binding enzyme C-terminal" evidence="2">
    <location>
        <begin position="439"/>
        <end position="513"/>
    </location>
</feature>
<accession>A0A224AV08</accession>
<dbReference type="AlphaFoldDB" id="A0A224AV08"/>
<dbReference type="GO" id="GO:0016877">
    <property type="term" value="F:ligase activity, forming carbon-sulfur bonds"/>
    <property type="evidence" value="ECO:0007669"/>
    <property type="project" value="UniProtKB-ARBA"/>
</dbReference>
<proteinExistence type="predicted"/>
<name>A0A224AV08_STRAX</name>
<dbReference type="PANTHER" id="PTHR43767">
    <property type="entry name" value="LONG-CHAIN-FATTY-ACID--COA LIGASE"/>
    <property type="match status" value="1"/>
</dbReference>
<dbReference type="InterPro" id="IPR042099">
    <property type="entry name" value="ANL_N_sf"/>
</dbReference>
<evidence type="ECO:0000259" key="2">
    <source>
        <dbReference type="Pfam" id="PF13193"/>
    </source>
</evidence>
<dbReference type="InterPro" id="IPR020845">
    <property type="entry name" value="AMP-binding_CS"/>
</dbReference>
<dbReference type="EMBL" id="LC315614">
    <property type="protein sequence ID" value="BBA21082.1"/>
    <property type="molecule type" value="Genomic_DNA"/>
</dbReference>
<reference evidence="3" key="1">
    <citation type="submission" date="2017-08" db="EMBL/GenBank/DDBJ databases">
        <title>Disruption of autoregulator-receptor homologue AvaR3 activates the production of cryptic phthoxazolin A in Streptomyces avermitilis.</title>
        <authorList>
            <person name="Suroto D.A."/>
            <person name="Kitani S."/>
            <person name="Miyamoto K."/>
            <person name="Sakihama Y."/>
            <person name="Arai M."/>
            <person name="Ikeda H."/>
            <person name="Nihira T."/>
        </authorList>
    </citation>
    <scope>NUCLEOTIDE SEQUENCE</scope>
    <source>
        <strain evidence="3">KA-320</strain>
    </source>
</reference>
<dbReference type="InterPro" id="IPR000873">
    <property type="entry name" value="AMP-dep_synth/lig_dom"/>
</dbReference>
<dbReference type="InterPro" id="IPR050237">
    <property type="entry name" value="ATP-dep_AMP-bd_enzyme"/>
</dbReference>
<keyword evidence="3" id="KW-0436">Ligase</keyword>
<organism evidence="3">
    <name type="scientific">Streptomyces avermitilis</name>
    <dbReference type="NCBI Taxonomy" id="33903"/>
    <lineage>
        <taxon>Bacteria</taxon>
        <taxon>Bacillati</taxon>
        <taxon>Actinomycetota</taxon>
        <taxon>Actinomycetes</taxon>
        <taxon>Kitasatosporales</taxon>
        <taxon>Streptomycetaceae</taxon>
        <taxon>Streptomyces</taxon>
    </lineage>
</organism>
<dbReference type="InterPro" id="IPR045851">
    <property type="entry name" value="AMP-bd_C_sf"/>
</dbReference>
<dbReference type="PROSITE" id="PS00455">
    <property type="entry name" value="AMP_BINDING"/>
    <property type="match status" value="1"/>
</dbReference>
<evidence type="ECO:0000259" key="1">
    <source>
        <dbReference type="Pfam" id="PF00501"/>
    </source>
</evidence>
<protein>
    <submittedName>
        <fullName evidence="3">Putative CoA ligase</fullName>
    </submittedName>
</protein>
<dbReference type="Pfam" id="PF13193">
    <property type="entry name" value="AMP-binding_C"/>
    <property type="match status" value="1"/>
</dbReference>